<dbReference type="EMBL" id="CAJVQA010023988">
    <property type="protein sequence ID" value="CAG8780630.1"/>
    <property type="molecule type" value="Genomic_DNA"/>
</dbReference>
<organism evidence="1 2">
    <name type="scientific">Cetraspora pellucida</name>
    <dbReference type="NCBI Taxonomy" id="1433469"/>
    <lineage>
        <taxon>Eukaryota</taxon>
        <taxon>Fungi</taxon>
        <taxon>Fungi incertae sedis</taxon>
        <taxon>Mucoromycota</taxon>
        <taxon>Glomeromycotina</taxon>
        <taxon>Glomeromycetes</taxon>
        <taxon>Diversisporales</taxon>
        <taxon>Gigasporaceae</taxon>
        <taxon>Cetraspora</taxon>
    </lineage>
</organism>
<gene>
    <name evidence="1" type="ORF">CPELLU_LOCUS16367</name>
</gene>
<dbReference type="OrthoDB" id="2459990at2759"/>
<comment type="caution">
    <text evidence="1">The sequence shown here is derived from an EMBL/GenBank/DDBJ whole genome shotgun (WGS) entry which is preliminary data.</text>
</comment>
<dbReference type="PANTHER" id="PTHR31569">
    <property type="entry name" value="SWIM-TYPE DOMAIN-CONTAINING PROTEIN"/>
    <property type="match status" value="1"/>
</dbReference>
<dbReference type="InterPro" id="IPR052579">
    <property type="entry name" value="Zinc_finger_SWIM"/>
</dbReference>
<dbReference type="Proteomes" id="UP000789759">
    <property type="component" value="Unassembled WGS sequence"/>
</dbReference>
<protein>
    <submittedName>
        <fullName evidence="1">24389_t:CDS:1</fullName>
    </submittedName>
</protein>
<proteinExistence type="predicted"/>
<dbReference type="AlphaFoldDB" id="A0A9N9P1B4"/>
<evidence type="ECO:0000313" key="1">
    <source>
        <dbReference type="EMBL" id="CAG8780630.1"/>
    </source>
</evidence>
<accession>A0A9N9P1B4</accession>
<name>A0A9N9P1B4_9GLOM</name>
<keyword evidence="2" id="KW-1185">Reference proteome</keyword>
<sequence length="207" mass="23973">MNNTLGLFDAIDTSTVEFRCIFAIFVEACATIENYAAQTNSVIILEKTKKNPNNSYKQALFVCEKQEKYTETNNIYTTKCIECSFAISIYYRKYDKEFAITKLCLEHNYDFCSDATKFSSVIRKLNQNDLGLIEKLHNDKLRTKDIFSILNSVSTKYIHEPNIYNAISCQWQLKLQGLSEIKMLLKNLHEDKNIINDIALKNAFNNE</sequence>
<evidence type="ECO:0000313" key="2">
    <source>
        <dbReference type="Proteomes" id="UP000789759"/>
    </source>
</evidence>
<dbReference type="PANTHER" id="PTHR31569:SF4">
    <property type="entry name" value="SWIM-TYPE DOMAIN-CONTAINING PROTEIN"/>
    <property type="match status" value="1"/>
</dbReference>
<reference evidence="1" key="1">
    <citation type="submission" date="2021-06" db="EMBL/GenBank/DDBJ databases">
        <authorList>
            <person name="Kallberg Y."/>
            <person name="Tangrot J."/>
            <person name="Rosling A."/>
        </authorList>
    </citation>
    <scope>NUCLEOTIDE SEQUENCE</scope>
    <source>
        <strain evidence="1">FL966</strain>
    </source>
</reference>